<protein>
    <submittedName>
        <fullName evidence="2">Uncharacterized protein</fullName>
    </submittedName>
</protein>
<proteinExistence type="predicted"/>
<dbReference type="OrthoDB" id="670335at2"/>
<feature type="transmembrane region" description="Helical" evidence="1">
    <location>
        <begin position="62"/>
        <end position="80"/>
    </location>
</feature>
<dbReference type="Proteomes" id="UP000190888">
    <property type="component" value="Unassembled WGS sequence"/>
</dbReference>
<feature type="transmembrane region" description="Helical" evidence="1">
    <location>
        <begin position="201"/>
        <end position="217"/>
    </location>
</feature>
<sequence length="229" mass="25914">MSDSRDLTEQESLALISNMIQKVKASHHDTGITSLMWGTVVTLASLVTYLQREFEFKIGFDIWLIVFAAIIPQVIITLRKRRQIKVVKYEDAALDAVWLAFGLSIFGLTVYQNIVPYATVTLSHEEGWQMVKHYTDGSGKPDEILRPFPLSIYSIYILLYAVPTLVTGITKKFRYMILGAILSYVAFVISCYTASKYDMLLGAIAAAFCWLIPGIIIRRKYLAQRKADV</sequence>
<organism evidence="2 3">
    <name type="scientific">Sediminibacterium ginsengisoli</name>
    <dbReference type="NCBI Taxonomy" id="413434"/>
    <lineage>
        <taxon>Bacteria</taxon>
        <taxon>Pseudomonadati</taxon>
        <taxon>Bacteroidota</taxon>
        <taxon>Chitinophagia</taxon>
        <taxon>Chitinophagales</taxon>
        <taxon>Chitinophagaceae</taxon>
        <taxon>Sediminibacterium</taxon>
    </lineage>
</organism>
<keyword evidence="3" id="KW-1185">Reference proteome</keyword>
<dbReference type="EMBL" id="FUWH01000001">
    <property type="protein sequence ID" value="SJZ34836.1"/>
    <property type="molecule type" value="Genomic_DNA"/>
</dbReference>
<name>A0A1T4JXA3_9BACT</name>
<reference evidence="2 3" key="1">
    <citation type="submission" date="2017-02" db="EMBL/GenBank/DDBJ databases">
        <authorList>
            <person name="Peterson S.W."/>
        </authorList>
    </citation>
    <scope>NUCLEOTIDE SEQUENCE [LARGE SCALE GENOMIC DNA]</scope>
    <source>
        <strain evidence="2 3">DSM 22335</strain>
    </source>
</reference>
<feature type="transmembrane region" description="Helical" evidence="1">
    <location>
        <begin position="92"/>
        <end position="114"/>
    </location>
</feature>
<keyword evidence="1" id="KW-1133">Transmembrane helix</keyword>
<dbReference type="RefSeq" id="WP_078829628.1">
    <property type="nucleotide sequence ID" value="NZ_FUWH01000001.1"/>
</dbReference>
<evidence type="ECO:0000313" key="3">
    <source>
        <dbReference type="Proteomes" id="UP000190888"/>
    </source>
</evidence>
<dbReference type="STRING" id="413434.SAMN04488132_101283"/>
<dbReference type="AlphaFoldDB" id="A0A1T4JXA3"/>
<keyword evidence="1" id="KW-0472">Membrane</keyword>
<keyword evidence="1" id="KW-0812">Transmembrane</keyword>
<feature type="transmembrane region" description="Helical" evidence="1">
    <location>
        <begin position="175"/>
        <end position="195"/>
    </location>
</feature>
<evidence type="ECO:0000313" key="2">
    <source>
        <dbReference type="EMBL" id="SJZ34836.1"/>
    </source>
</evidence>
<accession>A0A1T4JXA3</accession>
<gene>
    <name evidence="2" type="ORF">SAMN04488132_101283</name>
</gene>
<feature type="transmembrane region" description="Helical" evidence="1">
    <location>
        <begin position="31"/>
        <end position="50"/>
    </location>
</feature>
<evidence type="ECO:0000256" key="1">
    <source>
        <dbReference type="SAM" id="Phobius"/>
    </source>
</evidence>
<feature type="transmembrane region" description="Helical" evidence="1">
    <location>
        <begin position="150"/>
        <end position="168"/>
    </location>
</feature>